<sequence length="323" mass="38844">MRKILLTTRTEFKEKQYNKYFIEKNNTSNLENNMNLGRFLILNINDLDMAMAKEMLTLIYKYRYKIYAYKNCEKHFFFRLVNKFKVIYIDKISDLDEVYNFSNYENIYHIGDIHGCYKALKRFWDENYDDKSLYIFLGDLIDRGAENLDVIRFCLSIRNKMNVIFIEGNHDTNLWHYSQNNYTNLSRCFMNTCKQLVDSDIHKIDISKFMYSMKEHIYYKYLGKKILVSHGGLTGLPREFFLVDSFNFINGQGNDYTEVDKLFMYNTEDRYYQIHGHRNVFKYKSDRYLPSQNLEGAVENGGSLRISKLNKFNGFSFLYYKNE</sequence>
<dbReference type="PANTHER" id="PTHR42850">
    <property type="entry name" value="METALLOPHOSPHOESTERASE"/>
    <property type="match status" value="1"/>
</dbReference>
<dbReference type="PANTHER" id="PTHR42850:SF4">
    <property type="entry name" value="ZINC-DEPENDENT ENDOPOLYPHOSPHATASE"/>
    <property type="match status" value="1"/>
</dbReference>
<evidence type="ECO:0000313" key="3">
    <source>
        <dbReference type="Proteomes" id="UP000070260"/>
    </source>
</evidence>
<evidence type="ECO:0000259" key="1">
    <source>
        <dbReference type="Pfam" id="PF00149"/>
    </source>
</evidence>
<keyword evidence="2" id="KW-0614">Plasmid</keyword>
<dbReference type="AlphaFoldDB" id="A0A140GS74"/>
<dbReference type="InterPro" id="IPR050126">
    <property type="entry name" value="Ap4A_hydrolase"/>
</dbReference>
<dbReference type="InterPro" id="IPR006186">
    <property type="entry name" value="Ser/Thr-sp_prot-phosphatase"/>
</dbReference>
<feature type="domain" description="Calcineurin-like phosphoesterase" evidence="1">
    <location>
        <begin position="107"/>
        <end position="244"/>
    </location>
</feature>
<organism evidence="2 3">
    <name type="scientific">Clostridium perfringens</name>
    <dbReference type="NCBI Taxonomy" id="1502"/>
    <lineage>
        <taxon>Bacteria</taxon>
        <taxon>Bacillati</taxon>
        <taxon>Bacillota</taxon>
        <taxon>Clostridia</taxon>
        <taxon>Eubacteriales</taxon>
        <taxon>Clostridiaceae</taxon>
        <taxon>Clostridium</taxon>
    </lineage>
</organism>
<evidence type="ECO:0000313" key="2">
    <source>
        <dbReference type="EMBL" id="AMN31383.1"/>
    </source>
</evidence>
<dbReference type="Proteomes" id="UP000070260">
    <property type="component" value="Plasmid pJFP838A"/>
</dbReference>
<dbReference type="InterPro" id="IPR004843">
    <property type="entry name" value="Calcineurin-like_PHP"/>
</dbReference>
<dbReference type="Gene3D" id="3.60.21.10">
    <property type="match status" value="1"/>
</dbReference>
<dbReference type="GO" id="GO:0016791">
    <property type="term" value="F:phosphatase activity"/>
    <property type="evidence" value="ECO:0007669"/>
    <property type="project" value="TreeGrafter"/>
</dbReference>
<protein>
    <submittedName>
        <fullName evidence="2">Putative metallophosphoesterase</fullName>
    </submittedName>
</protein>
<dbReference type="GO" id="GO:0005737">
    <property type="term" value="C:cytoplasm"/>
    <property type="evidence" value="ECO:0007669"/>
    <property type="project" value="TreeGrafter"/>
</dbReference>
<reference evidence="2 3" key="1">
    <citation type="journal article" date="2016" name="PLoS ONE">
        <title>Plasmid Characterization and Chromosome Analysis of Two netF+ Clostridium perfringens Isolates Associated with Foal and Canine Necrotizing Enteritis.</title>
        <authorList>
            <person name="Mehdizadeh Gohari I."/>
            <person name="Kropinski A.M."/>
            <person name="Weese S.J."/>
            <person name="Parreira V.R."/>
            <person name="Whitehead A.E."/>
            <person name="Boerlin P."/>
            <person name="Prescott J.F."/>
        </authorList>
    </citation>
    <scope>NUCLEOTIDE SEQUENCE [LARGE SCALE GENOMIC DNA]</scope>
    <source>
        <strain evidence="2 3">JP838</strain>
        <plasmid evidence="3">Plasmid pJFP838A</plasmid>
    </source>
</reference>
<name>A0A140GS74_CLOPF</name>
<dbReference type="SUPFAM" id="SSF56300">
    <property type="entry name" value="Metallo-dependent phosphatases"/>
    <property type="match status" value="1"/>
</dbReference>
<dbReference type="EMBL" id="CP013615">
    <property type="protein sequence ID" value="AMN31383.1"/>
    <property type="molecule type" value="Genomic_DNA"/>
</dbReference>
<dbReference type="RefSeq" id="WP_081110002.1">
    <property type="nucleotide sequence ID" value="NZ_CATNZX010000001.1"/>
</dbReference>
<dbReference type="InterPro" id="IPR029052">
    <property type="entry name" value="Metallo-depent_PP-like"/>
</dbReference>
<dbReference type="PRINTS" id="PR00114">
    <property type="entry name" value="STPHPHTASE"/>
</dbReference>
<proteinExistence type="predicted"/>
<geneLocation type="plasmid" evidence="2 3">
    <name>pJFP838A</name>
</geneLocation>
<gene>
    <name evidence="2" type="ORF">JFP838_pA0467</name>
</gene>
<accession>A0A140GS74</accession>
<dbReference type="PATRIC" id="fig|1502.177.peg.3678"/>
<dbReference type="OrthoDB" id="9805698at2"/>
<dbReference type="Pfam" id="PF00149">
    <property type="entry name" value="Metallophos"/>
    <property type="match status" value="1"/>
</dbReference>